<evidence type="ECO:0000313" key="3">
    <source>
        <dbReference type="Proteomes" id="UP001174136"/>
    </source>
</evidence>
<evidence type="ECO:0000256" key="1">
    <source>
        <dbReference type="SAM" id="MobiDB-lite"/>
    </source>
</evidence>
<dbReference type="PANTHER" id="PTHR14917:SF4">
    <property type="entry name" value="SPERMATOGENESIS-ASSOCIATED 7"/>
    <property type="match status" value="1"/>
</dbReference>
<gene>
    <name evidence="2" type="primary">Spata7</name>
    <name evidence="2" type="ORF">N1851_029375</name>
</gene>
<feature type="region of interest" description="Disordered" evidence="1">
    <location>
        <begin position="70"/>
        <end position="108"/>
    </location>
</feature>
<keyword evidence="3" id="KW-1185">Reference proteome</keyword>
<feature type="compositionally biased region" description="Polar residues" evidence="1">
    <location>
        <begin position="164"/>
        <end position="178"/>
    </location>
</feature>
<dbReference type="AlphaFoldDB" id="A0AA47M7C1"/>
<organism evidence="2 3">
    <name type="scientific">Merluccius polli</name>
    <name type="common">Benguela hake</name>
    <name type="synonym">Merluccius cadenati</name>
    <dbReference type="NCBI Taxonomy" id="89951"/>
    <lineage>
        <taxon>Eukaryota</taxon>
        <taxon>Metazoa</taxon>
        <taxon>Chordata</taxon>
        <taxon>Craniata</taxon>
        <taxon>Vertebrata</taxon>
        <taxon>Euteleostomi</taxon>
        <taxon>Actinopterygii</taxon>
        <taxon>Neopterygii</taxon>
        <taxon>Teleostei</taxon>
        <taxon>Neoteleostei</taxon>
        <taxon>Acanthomorphata</taxon>
        <taxon>Zeiogadaria</taxon>
        <taxon>Gadariae</taxon>
        <taxon>Gadiformes</taxon>
        <taxon>Gadoidei</taxon>
        <taxon>Merlucciidae</taxon>
        <taxon>Merluccius</taxon>
    </lineage>
</organism>
<feature type="compositionally biased region" description="Polar residues" evidence="1">
    <location>
        <begin position="353"/>
        <end position="363"/>
    </location>
</feature>
<dbReference type="GO" id="GO:0045494">
    <property type="term" value="P:photoreceptor cell maintenance"/>
    <property type="evidence" value="ECO:0007669"/>
    <property type="project" value="TreeGrafter"/>
</dbReference>
<feature type="region of interest" description="Disordered" evidence="1">
    <location>
        <begin position="164"/>
        <end position="183"/>
    </location>
</feature>
<name>A0AA47M7C1_MERPO</name>
<dbReference type="Pfam" id="PF15244">
    <property type="entry name" value="HSD3"/>
    <property type="match status" value="2"/>
</dbReference>
<reference evidence="2" key="1">
    <citation type="journal article" date="2023" name="Front. Mar. Sci.">
        <title>A new Merluccius polli reference genome to investigate the effects of global change in West African waters.</title>
        <authorList>
            <person name="Mateo J.L."/>
            <person name="Blanco-Fernandez C."/>
            <person name="Garcia-Vazquez E."/>
            <person name="Machado-Schiaffino G."/>
        </authorList>
    </citation>
    <scope>NUCLEOTIDE SEQUENCE</scope>
    <source>
        <strain evidence="2">C29</strain>
        <tissue evidence="2">Fin</tissue>
    </source>
</reference>
<feature type="region of interest" description="Disordered" evidence="1">
    <location>
        <begin position="350"/>
        <end position="426"/>
    </location>
</feature>
<feature type="compositionally biased region" description="Polar residues" evidence="1">
    <location>
        <begin position="236"/>
        <end position="246"/>
    </location>
</feature>
<feature type="region of interest" description="Disordered" evidence="1">
    <location>
        <begin position="458"/>
        <end position="546"/>
    </location>
</feature>
<evidence type="ECO:0000313" key="2">
    <source>
        <dbReference type="EMBL" id="KAK0134906.1"/>
    </source>
</evidence>
<dbReference type="PANTHER" id="PTHR14917">
    <property type="entry name" value="SPERMATOGENESIS-ASSOCIATED PROTEIN 7"/>
    <property type="match status" value="1"/>
</dbReference>
<sequence length="546" mass="61730">MGTDCFTSKGAAYRAPLPFCPGSSSKLTQSIVKDHMVSHYKKIYSAKSAIDATVPKSLIHSVKYKDQLKREQLRRGGRPQSAHSVLQGDGRDSRSSKESRGSLQGESSPFFCSGSSLFSTPRHNTSFHAKQVVYPSHGSRSLSHHHLDTASEFSFRRSEPNLYRQHSSALGTSQSPYTTFKDPVQKTYGGDLLHKHSHYFTQDKPFTPRTLKSDKSSSLSKYRYYTAPKRNPNPDPTNSSLMQPQTNHRRRELKQHSTLDYDDQPQGFSTDHGWSEDESIDPHVSLSTNQREDELVYLEFMVNVSDDILSRGLFSDRVLDRVFERHIDRNRRRLNEGKMRHLLEVLRKDLEDTGNTPTRGSAETTEKHPLHKHLSSPTPGKSRQSHTKEEERDLSLNALLGTNRDSPTRAVSSSTPSHRSSPEHADSAIDTKLNLEEFQPLEVTVPDWLNDNRNKYAGINNEDLTPKPGTSLTDTEDLSQEQHESTALAGGDALHLDPVEDGRDGLSKELEDLGRTRRKTRSIVQEENQKEKENQKEEKLPTDGPR</sequence>
<accession>A0AA47M7C1</accession>
<dbReference type="Proteomes" id="UP001174136">
    <property type="component" value="Unassembled WGS sequence"/>
</dbReference>
<dbReference type="InterPro" id="IPR029357">
    <property type="entry name" value="SPATA7"/>
</dbReference>
<dbReference type="GO" id="GO:0120200">
    <property type="term" value="C:rod photoreceptor outer segment"/>
    <property type="evidence" value="ECO:0007669"/>
    <property type="project" value="TreeGrafter"/>
</dbReference>
<comment type="caution">
    <text evidence="2">The sequence shown here is derived from an EMBL/GenBank/DDBJ whole genome shotgun (WGS) entry which is preliminary data.</text>
</comment>
<dbReference type="GO" id="GO:0005930">
    <property type="term" value="C:axoneme"/>
    <property type="evidence" value="ECO:0007669"/>
    <property type="project" value="TreeGrafter"/>
</dbReference>
<proteinExistence type="predicted"/>
<protein>
    <submittedName>
        <fullName evidence="2">Spermatogenesis-associated protein 7</fullName>
    </submittedName>
</protein>
<dbReference type="GO" id="GO:0036064">
    <property type="term" value="C:ciliary basal body"/>
    <property type="evidence" value="ECO:0007669"/>
    <property type="project" value="TreeGrafter"/>
</dbReference>
<dbReference type="EMBL" id="JAOPHQ010005530">
    <property type="protein sequence ID" value="KAK0134906.1"/>
    <property type="molecule type" value="Genomic_DNA"/>
</dbReference>
<feature type="region of interest" description="Disordered" evidence="1">
    <location>
        <begin position="225"/>
        <end position="283"/>
    </location>
</feature>
<feature type="compositionally biased region" description="Basic and acidic residues" evidence="1">
    <location>
        <begin position="494"/>
        <end position="515"/>
    </location>
</feature>
<feature type="compositionally biased region" description="Basic and acidic residues" evidence="1">
    <location>
        <begin position="527"/>
        <end position="546"/>
    </location>
</feature>
<dbReference type="GO" id="GO:0120206">
    <property type="term" value="C:photoreceptor distal connecting cilium"/>
    <property type="evidence" value="ECO:0007669"/>
    <property type="project" value="TreeGrafter"/>
</dbReference>
<dbReference type="GO" id="GO:0000226">
    <property type="term" value="P:microtubule cytoskeleton organization"/>
    <property type="evidence" value="ECO:0007669"/>
    <property type="project" value="TreeGrafter"/>
</dbReference>
<feature type="compositionally biased region" description="Basic and acidic residues" evidence="1">
    <location>
        <begin position="89"/>
        <end position="100"/>
    </location>
</feature>